<dbReference type="Proteomes" id="UP001055439">
    <property type="component" value="Chromosome 9"/>
</dbReference>
<protein>
    <submittedName>
        <fullName evidence="2">Uncharacterized protein</fullName>
    </submittedName>
</protein>
<feature type="region of interest" description="Disordered" evidence="1">
    <location>
        <begin position="1"/>
        <end position="42"/>
    </location>
</feature>
<sequence length="61" mass="6317">MAPFAAFSNTAKRAAGENTSPVAKGASAEDEEEEAAAAPVRRCTTDMKSPGVVWMTLGEMA</sequence>
<reference evidence="2" key="1">
    <citation type="submission" date="2022-05" db="EMBL/GenBank/DDBJ databases">
        <title>The Musa troglodytarum L. genome provides insights into the mechanism of non-climacteric behaviour and enrichment of carotenoids.</title>
        <authorList>
            <person name="Wang J."/>
        </authorList>
    </citation>
    <scope>NUCLEOTIDE SEQUENCE</scope>
    <source>
        <tissue evidence="2">Leaf</tissue>
    </source>
</reference>
<name>A0A9E7L987_9LILI</name>
<evidence type="ECO:0000313" key="2">
    <source>
        <dbReference type="EMBL" id="URE42379.1"/>
    </source>
</evidence>
<organism evidence="2 3">
    <name type="scientific">Musa troglodytarum</name>
    <name type="common">fe'i banana</name>
    <dbReference type="NCBI Taxonomy" id="320322"/>
    <lineage>
        <taxon>Eukaryota</taxon>
        <taxon>Viridiplantae</taxon>
        <taxon>Streptophyta</taxon>
        <taxon>Embryophyta</taxon>
        <taxon>Tracheophyta</taxon>
        <taxon>Spermatophyta</taxon>
        <taxon>Magnoliopsida</taxon>
        <taxon>Liliopsida</taxon>
        <taxon>Zingiberales</taxon>
        <taxon>Musaceae</taxon>
        <taxon>Musa</taxon>
    </lineage>
</organism>
<feature type="compositionally biased region" description="Polar residues" evidence="1">
    <location>
        <begin position="7"/>
        <end position="21"/>
    </location>
</feature>
<dbReference type="EMBL" id="CP097511">
    <property type="protein sequence ID" value="URE42379.1"/>
    <property type="molecule type" value="Genomic_DNA"/>
</dbReference>
<dbReference type="AlphaFoldDB" id="A0A9E7L987"/>
<gene>
    <name evidence="2" type="ORF">MUK42_14711</name>
</gene>
<accession>A0A9E7L987</accession>
<evidence type="ECO:0000313" key="3">
    <source>
        <dbReference type="Proteomes" id="UP001055439"/>
    </source>
</evidence>
<keyword evidence="3" id="KW-1185">Reference proteome</keyword>
<proteinExistence type="predicted"/>
<evidence type="ECO:0000256" key="1">
    <source>
        <dbReference type="SAM" id="MobiDB-lite"/>
    </source>
</evidence>